<evidence type="ECO:0000256" key="2">
    <source>
        <dbReference type="SAM" id="Phobius"/>
    </source>
</evidence>
<protein>
    <recommendedName>
        <fullName evidence="1">Inner membrane protein</fullName>
    </recommendedName>
</protein>
<organism evidence="3 4">
    <name type="scientific">Edwardsiella tarda ATCC 23685</name>
    <dbReference type="NCBI Taxonomy" id="500638"/>
    <lineage>
        <taxon>Bacteria</taxon>
        <taxon>Pseudomonadati</taxon>
        <taxon>Pseudomonadota</taxon>
        <taxon>Gammaproteobacteria</taxon>
        <taxon>Enterobacterales</taxon>
        <taxon>Hafniaceae</taxon>
        <taxon>Edwardsiella</taxon>
    </lineage>
</organism>
<dbReference type="PANTHER" id="PTHR35813">
    <property type="entry name" value="INNER MEMBRANE PROTEIN YBAN"/>
    <property type="match status" value="1"/>
</dbReference>
<proteinExistence type="predicted"/>
<keyword evidence="2" id="KW-0812">Transmembrane</keyword>
<dbReference type="PANTHER" id="PTHR35813:SF1">
    <property type="entry name" value="INNER MEMBRANE PROTEIN YBAN"/>
    <property type="match status" value="1"/>
</dbReference>
<dbReference type="PIRSF" id="PIRSF016789">
    <property type="entry name" value="DUF454"/>
    <property type="match status" value="1"/>
</dbReference>
<accession>D4F329</accession>
<sequence length="145" mass="16052">MIVTIAHGTGVAGNGASERMKRIVLIVVGWFAVCLGGLGVVLPLLPTTPFLLLAAACFARSSPRFHRWLLYRSWFGGYLRHWQRHRGLPPGARWRALILLLASFSLSLWLVEHNGVRLLLLAILAALLIGVWRLPVIDASQEKSP</sequence>
<gene>
    <name evidence="3" type="ORF">EDWATA_01131</name>
</gene>
<name>D4F329_EDWTA</name>
<keyword evidence="1 2" id="KW-0472">Membrane</keyword>
<evidence type="ECO:0000313" key="4">
    <source>
        <dbReference type="Proteomes" id="UP000003692"/>
    </source>
</evidence>
<evidence type="ECO:0000313" key="3">
    <source>
        <dbReference type="EMBL" id="EFE23803.1"/>
    </source>
</evidence>
<dbReference type="Proteomes" id="UP000003692">
    <property type="component" value="Unassembled WGS sequence"/>
</dbReference>
<feature type="transmembrane region" description="Helical" evidence="2">
    <location>
        <begin position="92"/>
        <end position="111"/>
    </location>
</feature>
<evidence type="ECO:0000256" key="1">
    <source>
        <dbReference type="PIRNR" id="PIRNR016789"/>
    </source>
</evidence>
<feature type="transmembrane region" description="Helical" evidence="2">
    <location>
        <begin position="23"/>
        <end position="44"/>
    </location>
</feature>
<dbReference type="AlphaFoldDB" id="D4F329"/>
<comment type="subcellular location">
    <subcellularLocation>
        <location evidence="1">Cell inner membrane</location>
        <topology evidence="1">Multi-pass membrane protein</topology>
    </subcellularLocation>
</comment>
<keyword evidence="1" id="KW-0997">Cell inner membrane</keyword>
<keyword evidence="1" id="KW-1003">Cell membrane</keyword>
<dbReference type="InterPro" id="IPR007401">
    <property type="entry name" value="DUF454"/>
</dbReference>
<dbReference type="NCBIfam" id="NF007818">
    <property type="entry name" value="PRK10527.1"/>
    <property type="match status" value="1"/>
</dbReference>
<feature type="transmembrane region" description="Helical" evidence="2">
    <location>
        <begin position="117"/>
        <end position="136"/>
    </location>
</feature>
<dbReference type="EMBL" id="ADGK01000053">
    <property type="protein sequence ID" value="EFE23803.1"/>
    <property type="molecule type" value="Genomic_DNA"/>
</dbReference>
<comment type="caution">
    <text evidence="3">The sequence shown here is derived from an EMBL/GenBank/DDBJ whole genome shotgun (WGS) entry which is preliminary data.</text>
</comment>
<dbReference type="HOGENOM" id="CLU_113299_1_0_6"/>
<keyword evidence="2" id="KW-1133">Transmembrane helix</keyword>
<dbReference type="GO" id="GO:0005886">
    <property type="term" value="C:plasma membrane"/>
    <property type="evidence" value="ECO:0007669"/>
    <property type="project" value="UniProtKB-SubCell"/>
</dbReference>
<dbReference type="Pfam" id="PF04304">
    <property type="entry name" value="DUF454"/>
    <property type="match status" value="1"/>
</dbReference>
<reference evidence="3 4" key="1">
    <citation type="submission" date="2010-02" db="EMBL/GenBank/DDBJ databases">
        <authorList>
            <person name="Weinstock G."/>
            <person name="Sodergren E."/>
            <person name="Clifton S."/>
            <person name="Fulton L."/>
            <person name="Fulton B."/>
            <person name="Courtney L."/>
            <person name="Fronick C."/>
            <person name="Harrison M."/>
            <person name="Strong C."/>
            <person name="Farmer C."/>
            <person name="Delahaunty K."/>
            <person name="Markovic C."/>
            <person name="Hall O."/>
            <person name="Minx P."/>
            <person name="Tomlinson C."/>
            <person name="Mitreva M."/>
            <person name="Nelson J."/>
            <person name="Hou S."/>
            <person name="Wollam A."/>
            <person name="Pepin K.H."/>
            <person name="Johnson M."/>
            <person name="Bhonagiri V."/>
            <person name="Zhang X."/>
            <person name="Suruliraj S."/>
            <person name="Warren W."/>
            <person name="Chinwalla A."/>
            <person name="Mardis E.R."/>
            <person name="Wilson R.K."/>
        </authorList>
    </citation>
    <scope>NUCLEOTIDE SEQUENCE [LARGE SCALE GENOMIC DNA]</scope>
    <source>
        <strain evidence="3 4">ATCC 23685</strain>
    </source>
</reference>